<gene>
    <name evidence="1" type="ORF">RF11_11469</name>
</gene>
<accession>A0A0C2J3R3</accession>
<proteinExistence type="predicted"/>
<evidence type="ECO:0000313" key="2">
    <source>
        <dbReference type="Proteomes" id="UP000031668"/>
    </source>
</evidence>
<dbReference type="Proteomes" id="UP000031668">
    <property type="component" value="Unassembled WGS sequence"/>
</dbReference>
<name>A0A0C2J3R3_THEKT</name>
<comment type="caution">
    <text evidence="1">The sequence shown here is derived from an EMBL/GenBank/DDBJ whole genome shotgun (WGS) entry which is preliminary data.</text>
</comment>
<dbReference type="EMBL" id="JWZT01004606">
    <property type="protein sequence ID" value="KII63722.1"/>
    <property type="molecule type" value="Genomic_DNA"/>
</dbReference>
<protein>
    <recommendedName>
        <fullName evidence="3">Retrotransposon gag domain-containing protein</fullName>
    </recommendedName>
</protein>
<keyword evidence="2" id="KW-1185">Reference proteome</keyword>
<evidence type="ECO:0000313" key="1">
    <source>
        <dbReference type="EMBL" id="KII63722.1"/>
    </source>
</evidence>
<dbReference type="AlphaFoldDB" id="A0A0C2J3R3"/>
<evidence type="ECO:0008006" key="3">
    <source>
        <dbReference type="Google" id="ProtNLM"/>
    </source>
</evidence>
<dbReference type="OrthoDB" id="5973823at2759"/>
<reference evidence="1 2" key="1">
    <citation type="journal article" date="2014" name="Genome Biol. Evol.">
        <title>The genome of the myxosporean Thelohanellus kitauei shows adaptations to nutrient acquisition within its fish host.</title>
        <authorList>
            <person name="Yang Y."/>
            <person name="Xiong J."/>
            <person name="Zhou Z."/>
            <person name="Huo F."/>
            <person name="Miao W."/>
            <person name="Ran C."/>
            <person name="Liu Y."/>
            <person name="Zhang J."/>
            <person name="Feng J."/>
            <person name="Wang M."/>
            <person name="Wang M."/>
            <person name="Wang L."/>
            <person name="Yao B."/>
        </authorList>
    </citation>
    <scope>NUCLEOTIDE SEQUENCE [LARGE SCALE GENOMIC DNA]</scope>
    <source>
        <strain evidence="1">Wuqing</strain>
    </source>
</reference>
<organism evidence="1 2">
    <name type="scientific">Thelohanellus kitauei</name>
    <name type="common">Myxosporean</name>
    <dbReference type="NCBI Taxonomy" id="669202"/>
    <lineage>
        <taxon>Eukaryota</taxon>
        <taxon>Metazoa</taxon>
        <taxon>Cnidaria</taxon>
        <taxon>Myxozoa</taxon>
        <taxon>Myxosporea</taxon>
        <taxon>Bivalvulida</taxon>
        <taxon>Platysporina</taxon>
        <taxon>Myxobolidae</taxon>
        <taxon>Thelohanellus</taxon>
    </lineage>
</organism>
<sequence>MENFPEVDIDNITCQQVTEFMSSSYDTPRNGLYKRFTFGYTSRNANESPKEFADRLKDSARFFEFGTTFDQRVRDQFLLGFEDKNIQKELLRIFSKTDALLENILHEAKMISDAEKNADTF</sequence>